<feature type="region of interest" description="Disordered" evidence="11">
    <location>
        <begin position="143"/>
        <end position="172"/>
    </location>
</feature>
<keyword evidence="8 10" id="KW-0804">Transcription</keyword>
<dbReference type="Pfam" id="PF09453">
    <property type="entry name" value="HIRA_B"/>
    <property type="match status" value="1"/>
</dbReference>
<comment type="subcellular location">
    <subcellularLocation>
        <location evidence="1 10">Nucleus</location>
    </subcellularLocation>
</comment>
<dbReference type="Pfam" id="PF00400">
    <property type="entry name" value="WD40"/>
    <property type="match status" value="1"/>
</dbReference>
<keyword evidence="6 10" id="KW-0156">Chromatin regulator</keyword>
<dbReference type="SUPFAM" id="SSF50978">
    <property type="entry name" value="WD40 repeat-like"/>
    <property type="match status" value="1"/>
</dbReference>
<evidence type="ECO:0000256" key="6">
    <source>
        <dbReference type="ARBA" id="ARBA00022853"/>
    </source>
</evidence>
<dbReference type="Pfam" id="PF07569">
    <property type="entry name" value="Hira"/>
    <property type="match status" value="1"/>
</dbReference>
<evidence type="ECO:0000256" key="5">
    <source>
        <dbReference type="ARBA" id="ARBA00022737"/>
    </source>
</evidence>
<evidence type="ECO:0000256" key="9">
    <source>
        <dbReference type="ARBA" id="ARBA00023242"/>
    </source>
</evidence>
<feature type="domain" description="Protein HIRA-like C-terminal" evidence="12">
    <location>
        <begin position="754"/>
        <end position="987"/>
    </location>
</feature>
<evidence type="ECO:0000259" key="12">
    <source>
        <dbReference type="Pfam" id="PF07569"/>
    </source>
</evidence>
<dbReference type="SMART" id="SM00320">
    <property type="entry name" value="WD40"/>
    <property type="match status" value="6"/>
</dbReference>
<evidence type="ECO:0000256" key="2">
    <source>
        <dbReference type="ARBA" id="ARBA00007306"/>
    </source>
</evidence>
<sequence>MKVLVVPQVLHGGEIHAIDINKQDKVLTCGKDNKISVWSDLSQFDFTTNDKSVDMVEKIQALKPKKTLDYHSCCVTILRWNPVENLFASGDIEGNLYLYNEDETPSATLIFNQKQKSGIISEDSKPTQEDVSKIEENDDMDVDQENGQENEHQNESNDLAKKNKSSSPLKSEEQTEYGIVDLSWSSDGRLLAWSTQDRKLHLFDTKKRTYQELSSSVKNQMSTVQRSISFDPTGHYLLSLGDDSLVQLYQYQFGANDNYKFRQIHKLSKLVNNMAFNHNYKRISWSPDGEFICIPTANKNSTSLVSIISRSKKWTNVISLVGHDLNCEVAKFNPRLFDDNSENGRSGEGAKKPYFILATAGSDNRLAIWNTTNDSPITLLNDLSTKPIADLAWNSSGDVLLLASLDGHITILRFENEELGKLAAPELVAELNEKGYKSIKPIDHREGAEANTKKGAQVPLEYVDQADAKNIDEIVEEVEEQEKKVDIVEDVHESPKIETQDWIEPEVIPAPKLEVPTHDSTNEDILNSAMSRAKSNNTVATQATTSSNTTNKTIKKEALPVNITSQKVSTKNGKKRIQPLLISNNGGKSNIATNGTSTMTTSKSSISINTNSPMEYEKPSFSVSEEHFKKSKRGTPQDGGAPTKKIKRQLEPVKFLESTLVNPNTTFARVRLSFPKVRLNFQLESKVGKETFVLDIKNGSGNEVKPSRITFYKKDKEIWTDFVPRFIQLATEGDEFWALSTIEGQVLIYSRTSGRRILPPLVIGSPLSFLESHGKFLMAVTSIGELFVWNIAERKIHLQSPASLSSILELSNKFKEDGLSKSDNVTLCSITSSGVPLLTLSNGTGYLFNKDFGAWQTITESWWAFGSHYWDSVGEDASAKPSSSSIFGTGDQTSIVALLEQKTNEEILRKTRTGRGKFFNKISKNMIMKEGFENLENTISLCHLENRILCCELLGESVDFKKFFIAYAKRCSELSLKVKLFELCSQLFGPTNVETDDENAEDVDTNGKQQWNPKICGIDKHELLKEVILTCAKCRDVQRVLLHFAKQLGIVVDDIDI</sequence>
<keyword evidence="4 10" id="KW-0853">WD repeat</keyword>
<feature type="compositionally biased region" description="Basic and acidic residues" evidence="11">
    <location>
        <begin position="149"/>
        <end position="161"/>
    </location>
</feature>
<feature type="compositionally biased region" description="Low complexity" evidence="11">
    <location>
        <begin position="590"/>
        <end position="612"/>
    </location>
</feature>
<evidence type="ECO:0000256" key="1">
    <source>
        <dbReference type="ARBA" id="ARBA00004123"/>
    </source>
</evidence>
<keyword evidence="7 10" id="KW-0805">Transcription regulation</keyword>
<dbReference type="EMBL" id="OZ004254">
    <property type="protein sequence ID" value="CAK7895510.1"/>
    <property type="molecule type" value="Genomic_DNA"/>
</dbReference>
<accession>A0ABP0E6R0</accession>
<dbReference type="InterPro" id="IPR031120">
    <property type="entry name" value="HIR1-like"/>
</dbReference>
<evidence type="ECO:0000256" key="7">
    <source>
        <dbReference type="ARBA" id="ARBA00023015"/>
    </source>
</evidence>
<organism evidence="13 14">
    <name type="scientific">[Candida] anglica</name>
    <dbReference type="NCBI Taxonomy" id="148631"/>
    <lineage>
        <taxon>Eukaryota</taxon>
        <taxon>Fungi</taxon>
        <taxon>Dikarya</taxon>
        <taxon>Ascomycota</taxon>
        <taxon>Saccharomycotina</taxon>
        <taxon>Pichiomycetes</taxon>
        <taxon>Debaryomycetaceae</taxon>
        <taxon>Kurtzmaniella</taxon>
    </lineage>
</organism>
<keyword evidence="3 10" id="KW-0678">Repressor</keyword>
<dbReference type="InterPro" id="IPR015943">
    <property type="entry name" value="WD40/YVTN_repeat-like_dom_sf"/>
</dbReference>
<comment type="similarity">
    <text evidence="2 10">Belongs to the WD repeat HIR1 family.</text>
</comment>
<dbReference type="PANTHER" id="PTHR13831:SF1">
    <property type="entry name" value="PROTEIN HIR2"/>
    <property type="match status" value="1"/>
</dbReference>
<feature type="region of interest" description="Disordered" evidence="11">
    <location>
        <begin position="580"/>
        <end position="643"/>
    </location>
</feature>
<evidence type="ECO:0000256" key="11">
    <source>
        <dbReference type="SAM" id="MobiDB-lite"/>
    </source>
</evidence>
<evidence type="ECO:0000256" key="4">
    <source>
        <dbReference type="ARBA" id="ARBA00022574"/>
    </source>
</evidence>
<gene>
    <name evidence="13" type="primary">HIR2</name>
    <name evidence="13" type="ORF">CAAN4_B00606</name>
</gene>
<name>A0ABP0E6R0_9ASCO</name>
<evidence type="ECO:0000256" key="8">
    <source>
        <dbReference type="ARBA" id="ARBA00023163"/>
    </source>
</evidence>
<dbReference type="Proteomes" id="UP001497600">
    <property type="component" value="Chromosome B"/>
</dbReference>
<keyword evidence="5 10" id="KW-0677">Repeat</keyword>
<evidence type="ECO:0000313" key="14">
    <source>
        <dbReference type="Proteomes" id="UP001497600"/>
    </source>
</evidence>
<evidence type="ECO:0000313" key="13">
    <source>
        <dbReference type="EMBL" id="CAK7895510.1"/>
    </source>
</evidence>
<protein>
    <recommendedName>
        <fullName evidence="10">Protein HIR</fullName>
    </recommendedName>
</protein>
<keyword evidence="9 10" id="KW-0539">Nucleus</keyword>
<reference evidence="13 14" key="1">
    <citation type="submission" date="2024-01" db="EMBL/GenBank/DDBJ databases">
        <authorList>
            <consortium name="Genoscope - CEA"/>
            <person name="William W."/>
        </authorList>
    </citation>
    <scope>NUCLEOTIDE SEQUENCE [LARGE SCALE GENOMIC DNA]</scope>
    <source>
        <strain evidence="13 14">29B2s-10</strain>
    </source>
</reference>
<dbReference type="Gene3D" id="2.130.10.10">
    <property type="entry name" value="YVTN repeat-like/Quinoprotein amine dehydrogenase"/>
    <property type="match status" value="2"/>
</dbReference>
<evidence type="ECO:0000256" key="10">
    <source>
        <dbReference type="RuleBase" id="RU364014"/>
    </source>
</evidence>
<dbReference type="PANTHER" id="PTHR13831">
    <property type="entry name" value="MEMBER OF THE HIR1 FAMILY OF WD-REPEAT PROTEINS"/>
    <property type="match status" value="1"/>
</dbReference>
<dbReference type="InterPro" id="IPR011494">
    <property type="entry name" value="HIRA-like_C"/>
</dbReference>
<dbReference type="InterPro" id="IPR019015">
    <property type="entry name" value="HIRA_B_motif"/>
</dbReference>
<dbReference type="InterPro" id="IPR036322">
    <property type="entry name" value="WD40_repeat_dom_sf"/>
</dbReference>
<dbReference type="InterPro" id="IPR001680">
    <property type="entry name" value="WD40_rpt"/>
</dbReference>
<comment type="function">
    <text evidence="10">Required for replication-independent chromatin assembly and for the periodic repression of histone gene transcription during the cell cycle.</text>
</comment>
<keyword evidence="14" id="KW-1185">Reference proteome</keyword>
<proteinExistence type="inferred from homology"/>
<evidence type="ECO:0000256" key="3">
    <source>
        <dbReference type="ARBA" id="ARBA00022491"/>
    </source>
</evidence>